<evidence type="ECO:0000313" key="2">
    <source>
        <dbReference type="Proteomes" id="UP001597400"/>
    </source>
</evidence>
<gene>
    <name evidence="1" type="ORF">ACFSGX_14620</name>
</gene>
<keyword evidence="2" id="KW-1185">Reference proteome</keyword>
<evidence type="ECO:0000313" key="1">
    <source>
        <dbReference type="EMBL" id="MFD1952004.1"/>
    </source>
</evidence>
<sequence>MFDAHIMPDRISVALDNNKFATLTGLYRTSRSSNFVTAHEVYEANLSFVGPKEFVYAPSVKIMSFRPTNEMLAVMYRGHRVSRHLATDNITLAELEQEPHKGMRYLVDLIDHERCQAFAAKADRLQISGHILVSTNATVQGQTAQEEAR</sequence>
<name>A0ABW4TZ42_9SPHN</name>
<dbReference type="EMBL" id="JBHUGS010000004">
    <property type="protein sequence ID" value="MFD1952004.1"/>
    <property type="molecule type" value="Genomic_DNA"/>
</dbReference>
<comment type="caution">
    <text evidence="1">The sequence shown here is derived from an EMBL/GenBank/DDBJ whole genome shotgun (WGS) entry which is preliminary data.</text>
</comment>
<proteinExistence type="predicted"/>
<organism evidence="1 2">
    <name type="scientific">Sphingomonas arantia</name>
    <dbReference type="NCBI Taxonomy" id="1460676"/>
    <lineage>
        <taxon>Bacteria</taxon>
        <taxon>Pseudomonadati</taxon>
        <taxon>Pseudomonadota</taxon>
        <taxon>Alphaproteobacteria</taxon>
        <taxon>Sphingomonadales</taxon>
        <taxon>Sphingomonadaceae</taxon>
        <taxon>Sphingomonas</taxon>
    </lineage>
</organism>
<dbReference type="Proteomes" id="UP001597400">
    <property type="component" value="Unassembled WGS sequence"/>
</dbReference>
<reference evidence="2" key="1">
    <citation type="journal article" date="2019" name="Int. J. Syst. Evol. Microbiol.">
        <title>The Global Catalogue of Microorganisms (GCM) 10K type strain sequencing project: providing services to taxonomists for standard genome sequencing and annotation.</title>
        <authorList>
            <consortium name="The Broad Institute Genomics Platform"/>
            <consortium name="The Broad Institute Genome Sequencing Center for Infectious Disease"/>
            <person name="Wu L."/>
            <person name="Ma J."/>
        </authorList>
    </citation>
    <scope>NUCLEOTIDE SEQUENCE [LARGE SCALE GENOMIC DNA]</scope>
    <source>
        <strain evidence="2">CGMCC 1.12702</strain>
    </source>
</reference>
<dbReference type="RefSeq" id="WP_380931029.1">
    <property type="nucleotide sequence ID" value="NZ_JBHUGS010000004.1"/>
</dbReference>
<accession>A0ABW4TZ42</accession>
<protein>
    <submittedName>
        <fullName evidence="1">Uncharacterized protein</fullName>
    </submittedName>
</protein>